<dbReference type="SUPFAM" id="SSF52540">
    <property type="entry name" value="P-loop containing nucleoside triphosphate hydrolases"/>
    <property type="match status" value="1"/>
</dbReference>
<evidence type="ECO:0000256" key="2">
    <source>
        <dbReference type="ARBA" id="ARBA00022737"/>
    </source>
</evidence>
<dbReference type="RefSeq" id="WP_045096209.1">
    <property type="nucleotide sequence ID" value="NZ_LN614827.1"/>
</dbReference>
<dbReference type="GO" id="GO:0015421">
    <property type="term" value="F:ABC-type oligopeptide transporter activity"/>
    <property type="evidence" value="ECO:0007669"/>
    <property type="project" value="TreeGrafter"/>
</dbReference>
<organism evidence="3 4">
    <name type="scientific">Legionella fallonii LLAP-10</name>
    <dbReference type="NCBI Taxonomy" id="1212491"/>
    <lineage>
        <taxon>Bacteria</taxon>
        <taxon>Pseudomonadati</taxon>
        <taxon>Pseudomonadota</taxon>
        <taxon>Gammaproteobacteria</taxon>
        <taxon>Legionellales</taxon>
        <taxon>Legionellaceae</taxon>
        <taxon>Legionella</taxon>
    </lineage>
</organism>
<dbReference type="Gene3D" id="3.40.50.300">
    <property type="entry name" value="P-loop containing nucleotide triphosphate hydrolases"/>
    <property type="match status" value="2"/>
</dbReference>
<keyword evidence="4" id="KW-1185">Reference proteome</keyword>
<dbReference type="AlphaFoldDB" id="A0A098G8H2"/>
<dbReference type="KEGG" id="lfa:LFA_2398"/>
<keyword evidence="2" id="KW-0677">Repeat</keyword>
<evidence type="ECO:0000313" key="3">
    <source>
        <dbReference type="EMBL" id="CEG57770.1"/>
    </source>
</evidence>
<proteinExistence type="predicted"/>
<dbReference type="InterPro" id="IPR027417">
    <property type="entry name" value="P-loop_NTPase"/>
</dbReference>
<dbReference type="STRING" id="1212491.LFA_2398"/>
<dbReference type="GO" id="GO:0090374">
    <property type="term" value="P:oligopeptide export from mitochondrion"/>
    <property type="evidence" value="ECO:0007669"/>
    <property type="project" value="TreeGrafter"/>
</dbReference>
<accession>A0A098G8H2</accession>
<gene>
    <name evidence="3" type="ORF">LFA_2398</name>
</gene>
<sequence length="132" mass="14223">MGEQAELCQQAIDTIFTEHYQTATPSAPSLNITNGGIIIDQVSFGFKSDNIVIKDLNVHISGGSKVDLVGYSGAGKSTVIVIAHRLSTILSMDNILVMDNGKIIETGNHKQLIDEGGFYKTLWDAQSGHSFI</sequence>
<name>A0A098G8H2_9GAMM</name>
<dbReference type="InterPro" id="IPR039421">
    <property type="entry name" value="Type_1_exporter"/>
</dbReference>
<dbReference type="PANTHER" id="PTHR43394:SF11">
    <property type="entry name" value="ATP-BINDING CASSETTE TRANSPORTER"/>
    <property type="match status" value="1"/>
</dbReference>
<dbReference type="PANTHER" id="PTHR43394">
    <property type="entry name" value="ATP-DEPENDENT PERMEASE MDL1, MITOCHONDRIAL"/>
    <property type="match status" value="1"/>
</dbReference>
<evidence type="ECO:0000313" key="4">
    <source>
        <dbReference type="Proteomes" id="UP000032430"/>
    </source>
</evidence>
<reference evidence="4" key="1">
    <citation type="submission" date="2014-09" db="EMBL/GenBank/DDBJ databases">
        <authorList>
            <person name="Gomez-Valero L."/>
        </authorList>
    </citation>
    <scope>NUCLEOTIDE SEQUENCE [LARGE SCALE GENOMIC DNA]</scope>
    <source>
        <strain evidence="4">ATCC700992</strain>
    </source>
</reference>
<evidence type="ECO:0000256" key="1">
    <source>
        <dbReference type="ARBA" id="ARBA00022448"/>
    </source>
</evidence>
<dbReference type="EMBL" id="LN614827">
    <property type="protein sequence ID" value="CEG57770.1"/>
    <property type="molecule type" value="Genomic_DNA"/>
</dbReference>
<keyword evidence="1" id="KW-0813">Transport</keyword>
<protein>
    <submittedName>
        <fullName evidence="3">Uncharacterized protein</fullName>
    </submittedName>
</protein>
<dbReference type="HOGENOM" id="CLU_1914428_0_0_6"/>
<dbReference type="Proteomes" id="UP000032430">
    <property type="component" value="Chromosome I"/>
</dbReference>